<keyword evidence="2" id="KW-1185">Reference proteome</keyword>
<proteinExistence type="predicted"/>
<organism evidence="1 2">
    <name type="scientific">Eumeta variegata</name>
    <name type="common">Bagworm moth</name>
    <name type="synonym">Eumeta japonica</name>
    <dbReference type="NCBI Taxonomy" id="151549"/>
    <lineage>
        <taxon>Eukaryota</taxon>
        <taxon>Metazoa</taxon>
        <taxon>Ecdysozoa</taxon>
        <taxon>Arthropoda</taxon>
        <taxon>Hexapoda</taxon>
        <taxon>Insecta</taxon>
        <taxon>Pterygota</taxon>
        <taxon>Neoptera</taxon>
        <taxon>Endopterygota</taxon>
        <taxon>Lepidoptera</taxon>
        <taxon>Glossata</taxon>
        <taxon>Ditrysia</taxon>
        <taxon>Tineoidea</taxon>
        <taxon>Psychidae</taxon>
        <taxon>Oiketicinae</taxon>
        <taxon>Eumeta</taxon>
    </lineage>
</organism>
<sequence length="86" mass="9619">MAFLTELNSLRRGIGRHEIRKTKITLLRRKPKVCNGVRSYITNCTPHSAGGHVKRCRDKSCRPIGPAPVTVTVNFYGVDIQMGSPR</sequence>
<reference evidence="1 2" key="1">
    <citation type="journal article" date="2019" name="Commun. Biol.">
        <title>The bagworm genome reveals a unique fibroin gene that provides high tensile strength.</title>
        <authorList>
            <person name="Kono N."/>
            <person name="Nakamura H."/>
            <person name="Ohtoshi R."/>
            <person name="Tomita M."/>
            <person name="Numata K."/>
            <person name="Arakawa K."/>
        </authorList>
    </citation>
    <scope>NUCLEOTIDE SEQUENCE [LARGE SCALE GENOMIC DNA]</scope>
</reference>
<accession>A0A4C1SQY5</accession>
<evidence type="ECO:0000313" key="1">
    <source>
        <dbReference type="EMBL" id="GBP03737.1"/>
    </source>
</evidence>
<dbReference type="EMBL" id="BGZK01000011">
    <property type="protein sequence ID" value="GBP03737.1"/>
    <property type="molecule type" value="Genomic_DNA"/>
</dbReference>
<name>A0A4C1SQY5_EUMVA</name>
<evidence type="ECO:0000313" key="2">
    <source>
        <dbReference type="Proteomes" id="UP000299102"/>
    </source>
</evidence>
<comment type="caution">
    <text evidence="1">The sequence shown here is derived from an EMBL/GenBank/DDBJ whole genome shotgun (WGS) entry which is preliminary data.</text>
</comment>
<dbReference type="Proteomes" id="UP000299102">
    <property type="component" value="Unassembled WGS sequence"/>
</dbReference>
<protein>
    <submittedName>
        <fullName evidence="1">Uncharacterized protein</fullName>
    </submittedName>
</protein>
<gene>
    <name evidence="1" type="ORF">EVAR_2464_1</name>
</gene>
<dbReference type="AlphaFoldDB" id="A0A4C1SQY5"/>